<evidence type="ECO:0000256" key="2">
    <source>
        <dbReference type="ARBA" id="ARBA00022723"/>
    </source>
</evidence>
<reference evidence="11" key="2">
    <citation type="submission" date="2023-06" db="EMBL/GenBank/DDBJ databases">
        <authorList>
            <consortium name="Lawrence Berkeley National Laboratory"/>
            <person name="Mondo S.J."/>
            <person name="Hensen N."/>
            <person name="Bonometti L."/>
            <person name="Westerberg I."/>
            <person name="Brannstrom I.O."/>
            <person name="Guillou S."/>
            <person name="Cros-Aarteil S."/>
            <person name="Calhoun S."/>
            <person name="Haridas S."/>
            <person name="Kuo A."/>
            <person name="Pangilinan J."/>
            <person name="Riley R."/>
            <person name="Labutti K."/>
            <person name="Andreopoulos B."/>
            <person name="Lipzen A."/>
            <person name="Chen C."/>
            <person name="Yanf M."/>
            <person name="Daum C."/>
            <person name="Ng V."/>
            <person name="Clum A."/>
            <person name="Steindorff A."/>
            <person name="Ohm R."/>
            <person name="Martin F."/>
            <person name="Silar P."/>
            <person name="Natvig D."/>
            <person name="Lalanne C."/>
            <person name="Gautier V."/>
            <person name="Ament-Velasquez S.L."/>
            <person name="Kruys A."/>
            <person name="Hutchinson M.I."/>
            <person name="Powell A.J."/>
            <person name="Barry K."/>
            <person name="Miller A.N."/>
            <person name="Grigoriev I.V."/>
            <person name="Debuchy R."/>
            <person name="Gladieux P."/>
            <person name="Thoren M.H."/>
            <person name="Johannesson H."/>
        </authorList>
    </citation>
    <scope>NUCLEOTIDE SEQUENCE</scope>
    <source>
        <strain evidence="11">CBS 333.67</strain>
    </source>
</reference>
<feature type="compositionally biased region" description="Low complexity" evidence="9">
    <location>
        <begin position="47"/>
        <end position="59"/>
    </location>
</feature>
<proteinExistence type="predicted"/>
<evidence type="ECO:0000256" key="9">
    <source>
        <dbReference type="SAM" id="MobiDB-lite"/>
    </source>
</evidence>
<feature type="compositionally biased region" description="Polar residues" evidence="9">
    <location>
        <begin position="213"/>
        <end position="222"/>
    </location>
</feature>
<dbReference type="AlphaFoldDB" id="A0AAJ0GWS9"/>
<sequence>MEDGAPVTSLPMAAEAEPILRDSSASAPAAASQNVSQPQLGIPAPPNSSSTASSPQPSAEFPSISACNMNVPWANAFLRPVAIAPAMYATGTSPASTAPGPGGNLPTCQNCGTSTTPLWRRDESGAVLCNACGLFLKLHGRPRPISLKTDVIKSRNRVKTMNSALARQKKAQAQQHYNPAQTGDINGTESGTGNGTRRPSQKSANGAVDDPNSPISRTGTPNLYASHITPLYQNIDDQFQAQQLSGFGGPDGRAPSPLNGDRLDMPQTHEQLLAANSSLKTRVSELEVIQELYRGRIQQLEHEEANRQAQEKSKSDAEVQLRAQLDAMNESHAQLQKDLEESHRRENMLKRRLDELEVELKEAKEALEVHESGRAKRARVDENAANTDDAVTPHSTS</sequence>
<keyword evidence="6" id="KW-0804">Transcription</keyword>
<feature type="region of interest" description="Disordered" evidence="9">
    <location>
        <begin position="162"/>
        <end position="222"/>
    </location>
</feature>
<feature type="compositionally biased region" description="Polar residues" evidence="9">
    <location>
        <begin position="176"/>
        <end position="204"/>
    </location>
</feature>
<dbReference type="Gene3D" id="3.30.50.10">
    <property type="entry name" value="Erythroid Transcription Factor GATA-1, subunit A"/>
    <property type="match status" value="1"/>
</dbReference>
<feature type="domain" description="GATA-type" evidence="10">
    <location>
        <begin position="108"/>
        <end position="155"/>
    </location>
</feature>
<dbReference type="GeneID" id="87881177"/>
<evidence type="ECO:0000313" key="11">
    <source>
        <dbReference type="EMBL" id="KAK3307603.1"/>
    </source>
</evidence>
<reference evidence="11" key="1">
    <citation type="journal article" date="2023" name="Mol. Phylogenet. Evol.">
        <title>Genome-scale phylogeny and comparative genomics of the fungal order Sordariales.</title>
        <authorList>
            <person name="Hensen N."/>
            <person name="Bonometti L."/>
            <person name="Westerberg I."/>
            <person name="Brannstrom I.O."/>
            <person name="Guillou S."/>
            <person name="Cros-Aarteil S."/>
            <person name="Calhoun S."/>
            <person name="Haridas S."/>
            <person name="Kuo A."/>
            <person name="Mondo S."/>
            <person name="Pangilinan J."/>
            <person name="Riley R."/>
            <person name="LaButti K."/>
            <person name="Andreopoulos B."/>
            <person name="Lipzen A."/>
            <person name="Chen C."/>
            <person name="Yan M."/>
            <person name="Daum C."/>
            <person name="Ng V."/>
            <person name="Clum A."/>
            <person name="Steindorff A."/>
            <person name="Ohm R.A."/>
            <person name="Martin F."/>
            <person name="Silar P."/>
            <person name="Natvig D.O."/>
            <person name="Lalanne C."/>
            <person name="Gautier V."/>
            <person name="Ament-Velasquez S.L."/>
            <person name="Kruys A."/>
            <person name="Hutchinson M.I."/>
            <person name="Powell A.J."/>
            <person name="Barry K."/>
            <person name="Miller A.N."/>
            <person name="Grigoriev I.V."/>
            <person name="Debuchy R."/>
            <person name="Gladieux P."/>
            <person name="Hiltunen Thoren M."/>
            <person name="Johannesson H."/>
        </authorList>
    </citation>
    <scope>NUCLEOTIDE SEQUENCE</scope>
    <source>
        <strain evidence="11">CBS 333.67</strain>
    </source>
</reference>
<feature type="compositionally biased region" description="Basic and acidic residues" evidence="9">
    <location>
        <begin position="368"/>
        <end position="382"/>
    </location>
</feature>
<dbReference type="PANTHER" id="PTHR10071">
    <property type="entry name" value="TRANSCRIPTION FACTOR GATA FAMILY MEMBER"/>
    <property type="match status" value="1"/>
</dbReference>
<dbReference type="Pfam" id="PF00320">
    <property type="entry name" value="GATA"/>
    <property type="match status" value="1"/>
</dbReference>
<keyword evidence="4" id="KW-0862">Zinc</keyword>
<keyword evidence="3 8" id="KW-0863">Zinc-finger</keyword>
<keyword evidence="5" id="KW-0805">Transcription regulation</keyword>
<dbReference type="EMBL" id="JAUDZG010000003">
    <property type="protein sequence ID" value="KAK3307603.1"/>
    <property type="molecule type" value="Genomic_DNA"/>
</dbReference>
<dbReference type="FunFam" id="3.30.50.10:FF:000007">
    <property type="entry name" value="Nitrogen regulatory AreA, N-terminal"/>
    <property type="match status" value="1"/>
</dbReference>
<dbReference type="Pfam" id="PF25026">
    <property type="entry name" value="Asd-4"/>
    <property type="match status" value="1"/>
</dbReference>
<comment type="caution">
    <text evidence="11">The sequence shown here is derived from an EMBL/GenBank/DDBJ whole genome shotgun (WGS) entry which is preliminary data.</text>
</comment>
<evidence type="ECO:0000259" key="10">
    <source>
        <dbReference type="PROSITE" id="PS50114"/>
    </source>
</evidence>
<name>A0AAJ0GWS9_9PEZI</name>
<dbReference type="SMART" id="SM00401">
    <property type="entry name" value="ZnF_GATA"/>
    <property type="match status" value="1"/>
</dbReference>
<evidence type="ECO:0000256" key="3">
    <source>
        <dbReference type="ARBA" id="ARBA00022771"/>
    </source>
</evidence>
<gene>
    <name evidence="11" type="ORF">B0T15DRAFT_183788</name>
</gene>
<organism evidence="11 12">
    <name type="scientific">Chaetomium strumarium</name>
    <dbReference type="NCBI Taxonomy" id="1170767"/>
    <lineage>
        <taxon>Eukaryota</taxon>
        <taxon>Fungi</taxon>
        <taxon>Dikarya</taxon>
        <taxon>Ascomycota</taxon>
        <taxon>Pezizomycotina</taxon>
        <taxon>Sordariomycetes</taxon>
        <taxon>Sordariomycetidae</taxon>
        <taxon>Sordariales</taxon>
        <taxon>Chaetomiaceae</taxon>
        <taxon>Chaetomium</taxon>
    </lineage>
</organism>
<dbReference type="InterPro" id="IPR039355">
    <property type="entry name" value="Transcription_factor_GATA"/>
</dbReference>
<dbReference type="InterPro" id="IPR056998">
    <property type="entry name" value="Asd-4/GZF3_helical"/>
</dbReference>
<evidence type="ECO:0000256" key="4">
    <source>
        <dbReference type="ARBA" id="ARBA00022833"/>
    </source>
</evidence>
<evidence type="ECO:0000256" key="5">
    <source>
        <dbReference type="ARBA" id="ARBA00023015"/>
    </source>
</evidence>
<protein>
    <recommendedName>
        <fullName evidence="10">GATA-type domain-containing protein</fullName>
    </recommendedName>
</protein>
<accession>A0AAJ0GWS9</accession>
<dbReference type="GO" id="GO:0000978">
    <property type="term" value="F:RNA polymerase II cis-regulatory region sequence-specific DNA binding"/>
    <property type="evidence" value="ECO:0007669"/>
    <property type="project" value="TreeGrafter"/>
</dbReference>
<feature type="compositionally biased region" description="Low complexity" evidence="9">
    <location>
        <begin position="23"/>
        <end position="32"/>
    </location>
</feature>
<dbReference type="PROSITE" id="PS50114">
    <property type="entry name" value="GATA_ZN_FINGER_2"/>
    <property type="match status" value="1"/>
</dbReference>
<dbReference type="InterPro" id="IPR013088">
    <property type="entry name" value="Znf_NHR/GATA"/>
</dbReference>
<dbReference type="GO" id="GO:0008270">
    <property type="term" value="F:zinc ion binding"/>
    <property type="evidence" value="ECO:0007669"/>
    <property type="project" value="UniProtKB-KW"/>
</dbReference>
<feature type="region of interest" description="Disordered" evidence="9">
    <location>
        <begin position="1"/>
        <end position="61"/>
    </location>
</feature>
<dbReference type="PANTHER" id="PTHR10071:SF338">
    <property type="entry name" value="GATA-TYPE DOMAIN-CONTAINING PROTEIN"/>
    <property type="match status" value="1"/>
</dbReference>
<evidence type="ECO:0000256" key="7">
    <source>
        <dbReference type="ARBA" id="ARBA00023242"/>
    </source>
</evidence>
<dbReference type="PRINTS" id="PR00619">
    <property type="entry name" value="GATAZNFINGER"/>
</dbReference>
<dbReference type="RefSeq" id="XP_062723383.1">
    <property type="nucleotide sequence ID" value="XM_062862348.1"/>
</dbReference>
<dbReference type="PROSITE" id="PS00344">
    <property type="entry name" value="GATA_ZN_FINGER_1"/>
    <property type="match status" value="1"/>
</dbReference>
<dbReference type="CDD" id="cd00202">
    <property type="entry name" value="ZnF_GATA"/>
    <property type="match status" value="1"/>
</dbReference>
<dbReference type="GO" id="GO:0000122">
    <property type="term" value="P:negative regulation of transcription by RNA polymerase II"/>
    <property type="evidence" value="ECO:0007669"/>
    <property type="project" value="TreeGrafter"/>
</dbReference>
<evidence type="ECO:0000313" key="12">
    <source>
        <dbReference type="Proteomes" id="UP001273166"/>
    </source>
</evidence>
<comment type="subcellular location">
    <subcellularLocation>
        <location evidence="1">Nucleus</location>
    </subcellularLocation>
</comment>
<evidence type="ECO:0000256" key="6">
    <source>
        <dbReference type="ARBA" id="ARBA00023163"/>
    </source>
</evidence>
<keyword evidence="7" id="KW-0539">Nucleus</keyword>
<evidence type="ECO:0000256" key="8">
    <source>
        <dbReference type="PROSITE-ProRule" id="PRU00094"/>
    </source>
</evidence>
<dbReference type="GO" id="GO:0045944">
    <property type="term" value="P:positive regulation of transcription by RNA polymerase II"/>
    <property type="evidence" value="ECO:0007669"/>
    <property type="project" value="TreeGrafter"/>
</dbReference>
<keyword evidence="2" id="KW-0479">Metal-binding</keyword>
<feature type="region of interest" description="Disordered" evidence="9">
    <location>
        <begin position="368"/>
        <end position="397"/>
    </location>
</feature>
<dbReference type="SUPFAM" id="SSF57716">
    <property type="entry name" value="Glucocorticoid receptor-like (DNA-binding domain)"/>
    <property type="match status" value="1"/>
</dbReference>
<dbReference type="GO" id="GO:0000981">
    <property type="term" value="F:DNA-binding transcription factor activity, RNA polymerase II-specific"/>
    <property type="evidence" value="ECO:0007669"/>
    <property type="project" value="TreeGrafter"/>
</dbReference>
<dbReference type="Proteomes" id="UP001273166">
    <property type="component" value="Unassembled WGS sequence"/>
</dbReference>
<keyword evidence="12" id="KW-1185">Reference proteome</keyword>
<dbReference type="InterPro" id="IPR000679">
    <property type="entry name" value="Znf_GATA"/>
</dbReference>
<evidence type="ECO:0000256" key="1">
    <source>
        <dbReference type="ARBA" id="ARBA00004123"/>
    </source>
</evidence>
<dbReference type="GO" id="GO:0005634">
    <property type="term" value="C:nucleus"/>
    <property type="evidence" value="ECO:0007669"/>
    <property type="project" value="UniProtKB-SubCell"/>
</dbReference>